<keyword evidence="1" id="KW-0812">Transmembrane</keyword>
<comment type="caution">
    <text evidence="2">The sequence shown here is derived from an EMBL/GenBank/DDBJ whole genome shotgun (WGS) entry which is preliminary data.</text>
</comment>
<dbReference type="EMBL" id="JACIJG010000017">
    <property type="protein sequence ID" value="MBB5703721.1"/>
    <property type="molecule type" value="Genomic_DNA"/>
</dbReference>
<protein>
    <submittedName>
        <fullName evidence="2">Putative membrane protein</fullName>
    </submittedName>
</protein>
<keyword evidence="1" id="KW-0472">Membrane</keyword>
<organism evidence="2 3">
    <name type="scientific">Brucella daejeonensis</name>
    <dbReference type="NCBI Taxonomy" id="659015"/>
    <lineage>
        <taxon>Bacteria</taxon>
        <taxon>Pseudomonadati</taxon>
        <taxon>Pseudomonadota</taxon>
        <taxon>Alphaproteobacteria</taxon>
        <taxon>Hyphomicrobiales</taxon>
        <taxon>Brucellaceae</taxon>
        <taxon>Brucella/Ochrobactrum group</taxon>
        <taxon>Brucella</taxon>
    </lineage>
</organism>
<sequence>MVSVKMASRKFESLRPARLLRLLLLGIIGAAIVHIAVLFLVPVYSDMNAWSRIETGNEAYRFQRLDHRTGPVGDRDPLIVEATCRFDLADGPVHMMAGSDVPYWSLSIYAPNGDNLYSLNDSVSNERILDLVLADPIGMASLRSDGRRAGLRSILIEQNIGEGVAVLRVFAPDPTWSAQVQRFFREAQCAPFEGT</sequence>
<reference evidence="2 3" key="1">
    <citation type="submission" date="2020-08" db="EMBL/GenBank/DDBJ databases">
        <title>Genomic Encyclopedia of Type Strains, Phase IV (KMG-IV): sequencing the most valuable type-strain genomes for metagenomic binning, comparative biology and taxonomic classification.</title>
        <authorList>
            <person name="Goeker M."/>
        </authorList>
    </citation>
    <scope>NUCLEOTIDE SEQUENCE [LARGE SCALE GENOMIC DNA]</scope>
    <source>
        <strain evidence="2 3">DSM 26944</strain>
    </source>
</reference>
<evidence type="ECO:0000313" key="2">
    <source>
        <dbReference type="EMBL" id="MBB5703721.1"/>
    </source>
</evidence>
<dbReference type="AlphaFoldDB" id="A0A7W9AZZ7"/>
<keyword evidence="1" id="KW-1133">Transmembrane helix</keyword>
<proteinExistence type="predicted"/>
<dbReference type="InterPro" id="IPR014456">
    <property type="entry name" value="UCP010244_IM"/>
</dbReference>
<keyword evidence="3" id="KW-1185">Reference proteome</keyword>
<accession>A0A7W9AZZ7</accession>
<feature type="transmembrane region" description="Helical" evidence="1">
    <location>
        <begin position="20"/>
        <end position="44"/>
    </location>
</feature>
<gene>
    <name evidence="2" type="ORF">FHS76_003631</name>
</gene>
<dbReference type="Proteomes" id="UP000555546">
    <property type="component" value="Unassembled WGS sequence"/>
</dbReference>
<dbReference type="RefSeq" id="WP_235992748.1">
    <property type="nucleotide sequence ID" value="NZ_JACIJG010000017.1"/>
</dbReference>
<evidence type="ECO:0000256" key="1">
    <source>
        <dbReference type="SAM" id="Phobius"/>
    </source>
</evidence>
<evidence type="ECO:0000313" key="3">
    <source>
        <dbReference type="Proteomes" id="UP000555546"/>
    </source>
</evidence>
<name>A0A7W9AZZ7_9HYPH</name>
<dbReference type="PIRSF" id="PIRSF010244">
    <property type="entry name" value="UCP010244_imp"/>
    <property type="match status" value="1"/>
</dbReference>